<dbReference type="InterPro" id="IPR004647">
    <property type="entry name" value="Fe-S_hydro-lyase_TtdB-typ_cat"/>
</dbReference>
<dbReference type="Gene3D" id="3.20.130.10">
    <property type="entry name" value="Fe-S hydro-lyase, tartrate dehydratase beta-type, catalytic domain"/>
    <property type="match status" value="1"/>
</dbReference>
<dbReference type="PANTHER" id="PTHR43351:SF2">
    <property type="entry name" value="L(+)-TARTRATE DEHYDRATASE SUBUNIT BETA-RELATED"/>
    <property type="match status" value="1"/>
</dbReference>
<sequence length="180" mass="18796">MSLVTPLGDEDVRALKAGDSVLISGVVYGARDAAHKRLVDLIDAGDPLPFPVEGGIIYYVGPTPAPEGMAIGSAGPTTAARMDKYAPGLYSLGLRGTIGKGERGDEVKRAIVEKGGVYFAATGGVGALLSRHIQSAKVIAYGELGPEALFEFEFIDFPAVVAIDCHGGDIFTIGRERYAI</sequence>
<reference evidence="4" key="1">
    <citation type="journal article" date="2021" name="Environ. Microbiol.">
        <title>Genomic characterization of three novel Desulfobacterota classes expand the metabolic and phylogenetic diversity of the phylum.</title>
        <authorList>
            <person name="Murphy C.L."/>
            <person name="Biggerstaff J."/>
            <person name="Eichhorn A."/>
            <person name="Ewing E."/>
            <person name="Shahan R."/>
            <person name="Soriano D."/>
            <person name="Stewart S."/>
            <person name="VanMol K."/>
            <person name="Walker R."/>
            <person name="Walters P."/>
            <person name="Elshahed M.S."/>
            <person name="Youssef N.H."/>
        </authorList>
    </citation>
    <scope>NUCLEOTIDE SEQUENCE</scope>
    <source>
        <strain evidence="4">Zod_Metabat.24</strain>
    </source>
</reference>
<organism evidence="4 5">
    <name type="scientific">Candidatus Zymogenus saltonus</name>
    <dbReference type="NCBI Taxonomy" id="2844893"/>
    <lineage>
        <taxon>Bacteria</taxon>
        <taxon>Deltaproteobacteria</taxon>
        <taxon>Candidatus Zymogenia</taxon>
        <taxon>Candidatus Zymogeniales</taxon>
        <taxon>Candidatus Zymogenaceae</taxon>
        <taxon>Candidatus Zymogenus</taxon>
    </lineage>
</organism>
<comment type="caution">
    <text evidence="4">The sequence shown here is derived from an EMBL/GenBank/DDBJ whole genome shotgun (WGS) entry which is preliminary data.</text>
</comment>
<dbReference type="SUPFAM" id="SSF117457">
    <property type="entry name" value="FumA C-terminal domain-like"/>
    <property type="match status" value="1"/>
</dbReference>
<dbReference type="GO" id="GO:0016836">
    <property type="term" value="F:hydro-lyase activity"/>
    <property type="evidence" value="ECO:0007669"/>
    <property type="project" value="InterPro"/>
</dbReference>
<gene>
    <name evidence="4" type="ORF">JW984_11015</name>
</gene>
<proteinExistence type="inferred from homology"/>
<dbReference type="AlphaFoldDB" id="A0A9D8KFH0"/>
<protein>
    <submittedName>
        <fullName evidence="4">Fumarate hydratase C-terminal domain-containing protein</fullName>
    </submittedName>
</protein>
<evidence type="ECO:0000256" key="2">
    <source>
        <dbReference type="ARBA" id="ARBA00023239"/>
    </source>
</evidence>
<dbReference type="NCBIfam" id="TIGR00723">
    <property type="entry name" value="ttdB_fumA_fumB"/>
    <property type="match status" value="1"/>
</dbReference>
<evidence type="ECO:0000313" key="5">
    <source>
        <dbReference type="Proteomes" id="UP000809273"/>
    </source>
</evidence>
<dbReference type="PANTHER" id="PTHR43351">
    <property type="entry name" value="L(+)-TARTRATE DEHYDRATASE SUBUNIT BETA"/>
    <property type="match status" value="1"/>
</dbReference>
<dbReference type="Pfam" id="PF05683">
    <property type="entry name" value="Fumerase_C"/>
    <property type="match status" value="1"/>
</dbReference>
<dbReference type="EMBL" id="JAFGIX010000054">
    <property type="protein sequence ID" value="MBN1573714.1"/>
    <property type="molecule type" value="Genomic_DNA"/>
</dbReference>
<evidence type="ECO:0000256" key="1">
    <source>
        <dbReference type="ARBA" id="ARBA00008876"/>
    </source>
</evidence>
<evidence type="ECO:0000313" key="4">
    <source>
        <dbReference type="EMBL" id="MBN1573714.1"/>
    </source>
</evidence>
<keyword evidence="2" id="KW-0456">Lyase</keyword>
<accession>A0A9D8KFH0</accession>
<name>A0A9D8KFH0_9DELT</name>
<reference evidence="4" key="2">
    <citation type="submission" date="2021-01" db="EMBL/GenBank/DDBJ databases">
        <authorList>
            <person name="Hahn C.R."/>
            <person name="Youssef N.H."/>
            <person name="Elshahed M."/>
        </authorList>
    </citation>
    <scope>NUCLEOTIDE SEQUENCE</scope>
    <source>
        <strain evidence="4">Zod_Metabat.24</strain>
    </source>
</reference>
<evidence type="ECO:0000259" key="3">
    <source>
        <dbReference type="Pfam" id="PF05683"/>
    </source>
</evidence>
<dbReference type="Proteomes" id="UP000809273">
    <property type="component" value="Unassembled WGS sequence"/>
</dbReference>
<feature type="domain" description="Fe-S hydro-lyase tartrate dehydratase beta-type catalytic" evidence="3">
    <location>
        <begin position="7"/>
        <end position="172"/>
    </location>
</feature>
<dbReference type="InterPro" id="IPR036660">
    <property type="entry name" value="Fe-S_hydroAse_TtdB_cat_sf"/>
</dbReference>
<comment type="similarity">
    <text evidence="1">Belongs to the class-I fumarase family.</text>
</comment>